<keyword evidence="11 16" id="KW-0460">Magnesium</keyword>
<evidence type="ECO:0000313" key="18">
    <source>
        <dbReference type="EMBL" id="EEW93291.1"/>
    </source>
</evidence>
<dbReference type="GO" id="GO:0006281">
    <property type="term" value="P:DNA repair"/>
    <property type="evidence" value="ECO:0007669"/>
    <property type="project" value="UniProtKB-UniRule"/>
</dbReference>
<dbReference type="GO" id="GO:0000287">
    <property type="term" value="F:magnesium ion binding"/>
    <property type="evidence" value="ECO:0007669"/>
    <property type="project" value="UniProtKB-UniRule"/>
</dbReference>
<evidence type="ECO:0000256" key="3">
    <source>
        <dbReference type="ARBA" id="ARBA00011245"/>
    </source>
</evidence>
<dbReference type="Gene3D" id="1.10.150.20">
    <property type="entry name" value="5' to 3' exonuclease, C-terminal subdomain"/>
    <property type="match status" value="1"/>
</dbReference>
<keyword evidence="10 16" id="KW-0227">DNA damage</keyword>
<dbReference type="GO" id="GO:0009432">
    <property type="term" value="P:SOS response"/>
    <property type="evidence" value="ECO:0007669"/>
    <property type="project" value="TreeGrafter"/>
</dbReference>
<dbReference type="InterPro" id="IPR050116">
    <property type="entry name" value="DNA_polymerase-Y"/>
</dbReference>
<comment type="similarity">
    <text evidence="2 16">Belongs to the DNA polymerase type-Y family.</text>
</comment>
<dbReference type="RefSeq" id="WP_006702448.1">
    <property type="nucleotide sequence ID" value="NZ_KI391971.1"/>
</dbReference>
<gene>
    <name evidence="16" type="primary">dinB</name>
    <name evidence="18" type="ORF">HMPREF0446_00173</name>
</gene>
<comment type="function">
    <text evidence="16">Poorly processive, error-prone DNA polymerase involved in untargeted mutagenesis. Copies undamaged DNA at stalled replication forks, which arise in vivo from mismatched or misaligned primer ends. These misaligned primers can be extended by PolIV. Exhibits no 3'-5' exonuclease (proofreading) activity. May be involved in translesional synthesis, in conjunction with the beta clamp from PolIII.</text>
</comment>
<dbReference type="GO" id="GO:0042276">
    <property type="term" value="P:error-prone translesion synthesis"/>
    <property type="evidence" value="ECO:0007669"/>
    <property type="project" value="TreeGrafter"/>
</dbReference>
<dbReference type="SUPFAM" id="SSF56672">
    <property type="entry name" value="DNA/RNA polymerases"/>
    <property type="match status" value="1"/>
</dbReference>
<evidence type="ECO:0000256" key="10">
    <source>
        <dbReference type="ARBA" id="ARBA00022763"/>
    </source>
</evidence>
<dbReference type="eggNOG" id="COG0389">
    <property type="taxonomic scope" value="Bacteria"/>
</dbReference>
<evidence type="ECO:0000256" key="8">
    <source>
        <dbReference type="ARBA" id="ARBA00022705"/>
    </source>
</evidence>
<keyword evidence="7 16" id="KW-0548">Nucleotidyltransferase</keyword>
<dbReference type="EC" id="2.7.7.7" evidence="16"/>
<dbReference type="Gene3D" id="3.30.70.270">
    <property type="match status" value="1"/>
</dbReference>
<dbReference type="Pfam" id="PF11799">
    <property type="entry name" value="IMS_C"/>
    <property type="match status" value="1"/>
</dbReference>
<dbReference type="AlphaFoldDB" id="D0BJN8"/>
<dbReference type="FunFam" id="3.40.1170.60:FF:000001">
    <property type="entry name" value="DNA polymerase IV"/>
    <property type="match status" value="1"/>
</dbReference>
<dbReference type="GO" id="GO:0003887">
    <property type="term" value="F:DNA-directed DNA polymerase activity"/>
    <property type="evidence" value="ECO:0007669"/>
    <property type="project" value="UniProtKB-UniRule"/>
</dbReference>
<dbReference type="InterPro" id="IPR043502">
    <property type="entry name" value="DNA/RNA_pol_sf"/>
</dbReference>
<dbReference type="NCBIfam" id="NF002677">
    <property type="entry name" value="PRK02406.1"/>
    <property type="match status" value="1"/>
</dbReference>
<dbReference type="PANTHER" id="PTHR11076:SF33">
    <property type="entry name" value="DNA POLYMERASE KAPPA"/>
    <property type="match status" value="1"/>
</dbReference>
<evidence type="ECO:0000256" key="1">
    <source>
        <dbReference type="ARBA" id="ARBA00004496"/>
    </source>
</evidence>
<evidence type="ECO:0000256" key="13">
    <source>
        <dbReference type="ARBA" id="ARBA00023125"/>
    </source>
</evidence>
<evidence type="ECO:0000256" key="15">
    <source>
        <dbReference type="ARBA" id="ARBA00049244"/>
    </source>
</evidence>
<evidence type="ECO:0000313" key="19">
    <source>
        <dbReference type="Proteomes" id="UP000002939"/>
    </source>
</evidence>
<dbReference type="SUPFAM" id="SSF100879">
    <property type="entry name" value="Lesion bypass DNA polymerase (Y-family), little finger domain"/>
    <property type="match status" value="1"/>
</dbReference>
<comment type="cofactor">
    <cofactor evidence="16">
        <name>Mg(2+)</name>
        <dbReference type="ChEBI" id="CHEBI:18420"/>
    </cofactor>
    <text evidence="16">Binds 2 magnesium ions per subunit.</text>
</comment>
<dbReference type="HOGENOM" id="CLU_012348_1_2_9"/>
<dbReference type="InterPro" id="IPR022880">
    <property type="entry name" value="DNApol_IV"/>
</dbReference>
<keyword evidence="19" id="KW-1185">Reference proteome</keyword>
<dbReference type="FunFam" id="3.30.1490.100:FF:000004">
    <property type="entry name" value="DNA polymerase IV"/>
    <property type="match status" value="1"/>
</dbReference>
<organism evidence="18 19">
    <name type="scientific">Granulicatella elegans ATCC 700633</name>
    <dbReference type="NCBI Taxonomy" id="626369"/>
    <lineage>
        <taxon>Bacteria</taxon>
        <taxon>Bacillati</taxon>
        <taxon>Bacillota</taxon>
        <taxon>Bacilli</taxon>
        <taxon>Lactobacillales</taxon>
        <taxon>Carnobacteriaceae</taxon>
        <taxon>Granulicatella</taxon>
    </lineage>
</organism>
<evidence type="ECO:0000256" key="12">
    <source>
        <dbReference type="ARBA" id="ARBA00022932"/>
    </source>
</evidence>
<feature type="binding site" evidence="16">
    <location>
        <position position="8"/>
    </location>
    <ligand>
        <name>Mg(2+)</name>
        <dbReference type="ChEBI" id="CHEBI:18420"/>
    </ligand>
</feature>
<dbReference type="GO" id="GO:0003684">
    <property type="term" value="F:damaged DNA binding"/>
    <property type="evidence" value="ECO:0007669"/>
    <property type="project" value="InterPro"/>
</dbReference>
<dbReference type="Gene3D" id="3.40.1170.60">
    <property type="match status" value="1"/>
</dbReference>
<dbReference type="Gene3D" id="3.30.1490.100">
    <property type="entry name" value="DNA polymerase, Y-family, little finger domain"/>
    <property type="match status" value="1"/>
</dbReference>
<evidence type="ECO:0000256" key="14">
    <source>
        <dbReference type="ARBA" id="ARBA00023204"/>
    </source>
</evidence>
<keyword evidence="12 16" id="KW-0239">DNA-directed DNA polymerase</keyword>
<evidence type="ECO:0000256" key="16">
    <source>
        <dbReference type="HAMAP-Rule" id="MF_01113"/>
    </source>
</evidence>
<dbReference type="GO" id="GO:0005829">
    <property type="term" value="C:cytosol"/>
    <property type="evidence" value="ECO:0007669"/>
    <property type="project" value="TreeGrafter"/>
</dbReference>
<evidence type="ECO:0000259" key="17">
    <source>
        <dbReference type="PROSITE" id="PS50173"/>
    </source>
</evidence>
<protein>
    <recommendedName>
        <fullName evidence="16">DNA polymerase IV</fullName>
        <shortName evidence="16">Pol IV</shortName>
        <ecNumber evidence="16">2.7.7.7</ecNumber>
    </recommendedName>
</protein>
<dbReference type="PROSITE" id="PS50173">
    <property type="entry name" value="UMUC"/>
    <property type="match status" value="1"/>
</dbReference>
<keyword evidence="14 16" id="KW-0234">DNA repair</keyword>
<dbReference type="InterPro" id="IPR043128">
    <property type="entry name" value="Rev_trsase/Diguanyl_cyclase"/>
</dbReference>
<dbReference type="PANTHER" id="PTHR11076">
    <property type="entry name" value="DNA REPAIR POLYMERASE UMUC / TRANSFERASE FAMILY MEMBER"/>
    <property type="match status" value="1"/>
</dbReference>
<keyword evidence="8 16" id="KW-0235">DNA replication</keyword>
<dbReference type="Proteomes" id="UP000002939">
    <property type="component" value="Unassembled WGS sequence"/>
</dbReference>
<evidence type="ECO:0000256" key="5">
    <source>
        <dbReference type="ARBA" id="ARBA00022490"/>
    </source>
</evidence>
<comment type="catalytic activity">
    <reaction evidence="15 16">
        <text>DNA(n) + a 2'-deoxyribonucleoside 5'-triphosphate = DNA(n+1) + diphosphate</text>
        <dbReference type="Rhea" id="RHEA:22508"/>
        <dbReference type="Rhea" id="RHEA-COMP:17339"/>
        <dbReference type="Rhea" id="RHEA-COMP:17340"/>
        <dbReference type="ChEBI" id="CHEBI:33019"/>
        <dbReference type="ChEBI" id="CHEBI:61560"/>
        <dbReference type="ChEBI" id="CHEBI:173112"/>
        <dbReference type="EC" id="2.7.7.7"/>
    </reaction>
</comment>
<comment type="caution">
    <text evidence="18">The sequence shown here is derived from an EMBL/GenBank/DDBJ whole genome shotgun (WGS) entry which is preliminary data.</text>
</comment>
<feature type="active site" evidence="16">
    <location>
        <position position="104"/>
    </location>
</feature>
<dbReference type="GO" id="GO:0006261">
    <property type="term" value="P:DNA-templated DNA replication"/>
    <property type="evidence" value="ECO:0007669"/>
    <property type="project" value="UniProtKB-UniRule"/>
</dbReference>
<dbReference type="InterPro" id="IPR017961">
    <property type="entry name" value="DNA_pol_Y-fam_little_finger"/>
</dbReference>
<dbReference type="Pfam" id="PF00817">
    <property type="entry name" value="IMS"/>
    <property type="match status" value="1"/>
</dbReference>
<feature type="site" description="Substrate discrimination" evidence="16">
    <location>
        <position position="13"/>
    </location>
</feature>
<evidence type="ECO:0000256" key="2">
    <source>
        <dbReference type="ARBA" id="ARBA00010945"/>
    </source>
</evidence>
<dbReference type="InterPro" id="IPR001126">
    <property type="entry name" value="UmuC"/>
</dbReference>
<proteinExistence type="inferred from homology"/>
<dbReference type="NCBIfam" id="NF010731">
    <property type="entry name" value="PRK14133.1"/>
    <property type="match status" value="1"/>
</dbReference>
<name>D0BJN8_9LACT</name>
<evidence type="ECO:0000256" key="11">
    <source>
        <dbReference type="ARBA" id="ARBA00022842"/>
    </source>
</evidence>
<keyword evidence="13 16" id="KW-0238">DNA-binding</keyword>
<sequence length="352" mass="40495">MRKILHIDMDAFFASVEQMDHPHLRGKPIIVGGKVNQRGVVATCSYEARAFGVRSAMPTSKAIRLCPKAIIVPPNFERYRQLSLQIREIFHRYTPLVEPMSIDEAYLDVTENSKNQTSATIIAREIQEAIYKEVGLTCSVGVSFNKFLAKIASGQRKPAGITVIDQESFPEFIKTLPVEKFFGVGQATTKKLHQKKLLIGEDILNCSKEYLIKYFGKQGEALYRQVRGQSNDQLTLYRERKSYGKEETLLEDTTDEDVLQKYIEQFSEQISKWLKKNKLAAKTITIKLKQSDFETKTRSKTLETYVQSKEKLEIEAYHLLMEQYNNESVRLIGLTVSQFEQTDHLFEQVKLF</sequence>
<dbReference type="InterPro" id="IPR036775">
    <property type="entry name" value="DNA_pol_Y-fam_lit_finger_sf"/>
</dbReference>
<evidence type="ECO:0000256" key="6">
    <source>
        <dbReference type="ARBA" id="ARBA00022679"/>
    </source>
</evidence>
<evidence type="ECO:0000256" key="7">
    <source>
        <dbReference type="ARBA" id="ARBA00022695"/>
    </source>
</evidence>
<keyword evidence="6 16" id="KW-0808">Transferase</keyword>
<keyword evidence="9 16" id="KW-0479">Metal-binding</keyword>
<comment type="subcellular location">
    <subcellularLocation>
        <location evidence="1 16">Cytoplasm</location>
    </subcellularLocation>
</comment>
<accession>D0BJN8</accession>
<dbReference type="EMBL" id="ACRF02000015">
    <property type="protein sequence ID" value="EEW93291.1"/>
    <property type="molecule type" value="Genomic_DNA"/>
</dbReference>
<evidence type="ECO:0000256" key="9">
    <source>
        <dbReference type="ARBA" id="ARBA00022723"/>
    </source>
</evidence>
<keyword evidence="5 16" id="KW-0963">Cytoplasm</keyword>
<reference evidence="18" key="1">
    <citation type="submission" date="2009-09" db="EMBL/GenBank/DDBJ databases">
        <authorList>
            <consortium name="The Broad Institute Genome Sequencing Platform"/>
            <person name="Ward D."/>
            <person name="Feldgarden M."/>
            <person name="Earl A."/>
            <person name="Young S.K."/>
            <person name="Zeng Q."/>
            <person name="Koehrsen M."/>
            <person name="Alvarado L."/>
            <person name="Berlin A."/>
            <person name="Bochicchio J."/>
            <person name="Borenstein D."/>
            <person name="Chapman S.B."/>
            <person name="Chen Z."/>
            <person name="Engels R."/>
            <person name="Freedman E."/>
            <person name="Gellesch M."/>
            <person name="Goldberg J."/>
            <person name="Griggs A."/>
            <person name="Gujja S."/>
            <person name="Heilman E."/>
            <person name="Heiman D."/>
            <person name="Hepburn T."/>
            <person name="Howarth C."/>
            <person name="Jen D."/>
            <person name="Larson L."/>
            <person name="Lewis B."/>
            <person name="Mehta T."/>
            <person name="Park D."/>
            <person name="Pearson M."/>
            <person name="Roberts A."/>
            <person name="Saif S."/>
            <person name="Shea T."/>
            <person name="Shenoy N."/>
            <person name="Sisk P."/>
            <person name="Stolte C."/>
            <person name="Sykes S."/>
            <person name="Thomson T."/>
            <person name="Walk T."/>
            <person name="White J."/>
            <person name="Yandava C."/>
            <person name="Sibley C.D."/>
            <person name="Field T.R."/>
            <person name="Grinwis M."/>
            <person name="Eshaghurshan C.S."/>
            <person name="Surette M.G."/>
            <person name="Haas B."/>
            <person name="Nusbaum C."/>
            <person name="Birren B."/>
        </authorList>
    </citation>
    <scope>NUCLEOTIDE SEQUENCE [LARGE SCALE GENOMIC DNA]</scope>
    <source>
        <strain evidence="18">ATCC 700633</strain>
    </source>
</reference>
<feature type="domain" description="UmuC" evidence="17">
    <location>
        <begin position="4"/>
        <end position="185"/>
    </location>
</feature>
<dbReference type="STRING" id="626369.HMPREF0446_00173"/>
<dbReference type="OrthoDB" id="9808813at2"/>
<keyword evidence="4 16" id="KW-0515">Mutator protein</keyword>
<comment type="subunit">
    <text evidence="3 16">Monomer.</text>
</comment>
<dbReference type="HAMAP" id="MF_01113">
    <property type="entry name" value="DNApol_IV"/>
    <property type="match status" value="1"/>
</dbReference>
<dbReference type="CDD" id="cd03586">
    <property type="entry name" value="PolY_Pol_IV_kappa"/>
    <property type="match status" value="1"/>
</dbReference>
<feature type="binding site" evidence="16">
    <location>
        <position position="103"/>
    </location>
    <ligand>
        <name>Mg(2+)</name>
        <dbReference type="ChEBI" id="CHEBI:18420"/>
    </ligand>
</feature>
<evidence type="ECO:0000256" key="4">
    <source>
        <dbReference type="ARBA" id="ARBA00022457"/>
    </source>
</evidence>
<reference evidence="18" key="2">
    <citation type="submission" date="2011-10" db="EMBL/GenBank/DDBJ databases">
        <title>The Genome Sequence of Granulicatella elegans ATCC 700633.</title>
        <authorList>
            <consortium name="The Broad Institute Genome Sequencing Platform"/>
            <consortium name="The Broad Institute Genome Sequencing Center for Infectious Disease"/>
            <person name="Earl A."/>
            <person name="Ward D."/>
            <person name="Feldgarden M."/>
            <person name="Gevers D."/>
            <person name="Sibley C.D."/>
            <person name="Field T.R."/>
            <person name="Grinwis M."/>
            <person name="Eshaghurshan C.S."/>
            <person name="Surette M.G."/>
            <person name="Young S.K."/>
            <person name="Zeng Q."/>
            <person name="Gargeya S."/>
            <person name="Fitzgerald M."/>
            <person name="Haas B."/>
            <person name="Abouelleil A."/>
            <person name="Alvarado L."/>
            <person name="Arachchi H.M."/>
            <person name="Berlin A."/>
            <person name="Brown A."/>
            <person name="Chapman S.B."/>
            <person name="Chen Z."/>
            <person name="Dunbar C."/>
            <person name="Freedman E."/>
            <person name="Gearin G."/>
            <person name="Goldberg J."/>
            <person name="Griggs A."/>
            <person name="Gujja S."/>
            <person name="Heiman D."/>
            <person name="Howarth C."/>
            <person name="Larson L."/>
            <person name="Lui A."/>
            <person name="MacDonald P.J.P."/>
            <person name="Montmayeur A."/>
            <person name="Murphy C."/>
            <person name="Neiman D."/>
            <person name="Pearson M."/>
            <person name="Priest M."/>
            <person name="Roberts A."/>
            <person name="Saif S."/>
            <person name="Shea T."/>
            <person name="Shenoy N."/>
            <person name="Sisk P."/>
            <person name="Stolte C."/>
            <person name="Sykes S."/>
            <person name="Wortman J."/>
            <person name="Nusbaum C."/>
            <person name="Birren B."/>
        </authorList>
    </citation>
    <scope>NUCLEOTIDE SEQUENCE [LARGE SCALE GENOMIC DNA]</scope>
    <source>
        <strain evidence="18">ATCC 700633</strain>
    </source>
</reference>